<dbReference type="InterPro" id="IPR003439">
    <property type="entry name" value="ABC_transporter-like_ATP-bd"/>
</dbReference>
<reference evidence="9" key="1">
    <citation type="journal article" date="2014" name="Int. J. Syst. Evol. Microbiol.">
        <title>Complete genome sequence of Corynebacterium casei LMG S-19264T (=DSM 44701T), isolated from a smear-ripened cheese.</title>
        <authorList>
            <consortium name="US DOE Joint Genome Institute (JGI-PGF)"/>
            <person name="Walter F."/>
            <person name="Albersmeier A."/>
            <person name="Kalinowski J."/>
            <person name="Ruckert C."/>
        </authorList>
    </citation>
    <scope>NUCLEOTIDE SEQUENCE</scope>
    <source>
        <strain evidence="9">VKM Ac-1447</strain>
    </source>
</reference>
<keyword evidence="10" id="KW-1185">Reference proteome</keyword>
<dbReference type="GO" id="GO:0015833">
    <property type="term" value="P:peptide transport"/>
    <property type="evidence" value="ECO:0007669"/>
    <property type="project" value="InterPro"/>
</dbReference>
<dbReference type="PANTHER" id="PTHR43297:SF2">
    <property type="entry name" value="DIPEPTIDE TRANSPORT ATP-BINDING PROTEIN DPPD"/>
    <property type="match status" value="1"/>
</dbReference>
<dbReference type="Proteomes" id="UP001142317">
    <property type="component" value="Unassembled WGS sequence"/>
</dbReference>
<dbReference type="CDD" id="cd03257">
    <property type="entry name" value="ABC_NikE_OppD_transporters"/>
    <property type="match status" value="2"/>
</dbReference>
<protein>
    <submittedName>
        <fullName evidence="9">ABC transporter ATP-binding protein</fullName>
    </submittedName>
</protein>
<proteinExistence type="inferred from homology"/>
<gene>
    <name evidence="9" type="ORF">GCM10017586_23600</name>
</gene>
<comment type="caution">
    <text evidence="9">The sequence shown here is derived from an EMBL/GenBank/DDBJ whole genome shotgun (WGS) entry which is preliminary data.</text>
</comment>
<evidence type="ECO:0000313" key="9">
    <source>
        <dbReference type="EMBL" id="GLJ80677.1"/>
    </source>
</evidence>
<organism evidence="9 10">
    <name type="scientific">Microbacterium imperiale</name>
    <dbReference type="NCBI Taxonomy" id="33884"/>
    <lineage>
        <taxon>Bacteria</taxon>
        <taxon>Bacillati</taxon>
        <taxon>Actinomycetota</taxon>
        <taxon>Actinomycetes</taxon>
        <taxon>Micrococcales</taxon>
        <taxon>Microbacteriaceae</taxon>
        <taxon>Microbacterium</taxon>
    </lineage>
</organism>
<dbReference type="InterPro" id="IPR027417">
    <property type="entry name" value="P-loop_NTPase"/>
</dbReference>
<dbReference type="NCBIfam" id="NF007739">
    <property type="entry name" value="PRK10419.1"/>
    <property type="match status" value="2"/>
</dbReference>
<evidence type="ECO:0000256" key="7">
    <source>
        <dbReference type="ARBA" id="ARBA00023136"/>
    </source>
</evidence>
<dbReference type="PROSITE" id="PS00211">
    <property type="entry name" value="ABC_TRANSPORTER_1"/>
    <property type="match status" value="1"/>
</dbReference>
<comment type="subcellular location">
    <subcellularLocation>
        <location evidence="1">Cell membrane</location>
        <topology evidence="1">Peripheral membrane protein</topology>
    </subcellularLocation>
</comment>
<name>A0A9W6HHU9_9MICO</name>
<dbReference type="SMART" id="SM00382">
    <property type="entry name" value="AAA"/>
    <property type="match status" value="2"/>
</dbReference>
<dbReference type="GO" id="GO:0016887">
    <property type="term" value="F:ATP hydrolysis activity"/>
    <property type="evidence" value="ECO:0007669"/>
    <property type="project" value="InterPro"/>
</dbReference>
<keyword evidence="5" id="KW-0547">Nucleotide-binding</keyword>
<keyword evidence="4" id="KW-1003">Cell membrane</keyword>
<keyword evidence="7" id="KW-0472">Membrane</keyword>
<comment type="similarity">
    <text evidence="2">Belongs to the ABC transporter superfamily.</text>
</comment>
<dbReference type="InterPro" id="IPR003593">
    <property type="entry name" value="AAA+_ATPase"/>
</dbReference>
<evidence type="ECO:0000256" key="5">
    <source>
        <dbReference type="ARBA" id="ARBA00022741"/>
    </source>
</evidence>
<dbReference type="PROSITE" id="PS50893">
    <property type="entry name" value="ABC_TRANSPORTER_2"/>
    <property type="match status" value="2"/>
</dbReference>
<dbReference type="Pfam" id="PF00005">
    <property type="entry name" value="ABC_tran"/>
    <property type="match status" value="2"/>
</dbReference>
<evidence type="ECO:0000313" key="10">
    <source>
        <dbReference type="Proteomes" id="UP001142317"/>
    </source>
</evidence>
<evidence type="ECO:0000256" key="4">
    <source>
        <dbReference type="ARBA" id="ARBA00022475"/>
    </source>
</evidence>
<dbReference type="NCBIfam" id="NF008453">
    <property type="entry name" value="PRK11308.1"/>
    <property type="match status" value="2"/>
</dbReference>
<evidence type="ECO:0000256" key="1">
    <source>
        <dbReference type="ARBA" id="ARBA00004202"/>
    </source>
</evidence>
<dbReference type="PANTHER" id="PTHR43297">
    <property type="entry name" value="OLIGOPEPTIDE TRANSPORT ATP-BINDING PROTEIN APPD"/>
    <property type="match status" value="1"/>
</dbReference>
<dbReference type="Gene3D" id="3.40.50.300">
    <property type="entry name" value="P-loop containing nucleotide triphosphate hydrolases"/>
    <property type="match status" value="2"/>
</dbReference>
<dbReference type="EMBL" id="BSEO01000014">
    <property type="protein sequence ID" value="GLJ80677.1"/>
    <property type="molecule type" value="Genomic_DNA"/>
</dbReference>
<dbReference type="SUPFAM" id="SSF52540">
    <property type="entry name" value="P-loop containing nucleoside triphosphate hydrolases"/>
    <property type="match status" value="2"/>
</dbReference>
<dbReference type="GO" id="GO:0005886">
    <property type="term" value="C:plasma membrane"/>
    <property type="evidence" value="ECO:0007669"/>
    <property type="project" value="UniProtKB-SubCell"/>
</dbReference>
<dbReference type="RefSeq" id="WP_210006888.1">
    <property type="nucleotide sequence ID" value="NZ_BSEO01000014.1"/>
</dbReference>
<reference evidence="9" key="2">
    <citation type="submission" date="2023-01" db="EMBL/GenBank/DDBJ databases">
        <authorList>
            <person name="Sun Q."/>
            <person name="Evtushenko L."/>
        </authorList>
    </citation>
    <scope>NUCLEOTIDE SEQUENCE</scope>
    <source>
        <strain evidence="9">VKM Ac-1447</strain>
    </source>
</reference>
<keyword evidence="6 9" id="KW-0067">ATP-binding</keyword>
<dbReference type="InterPro" id="IPR017871">
    <property type="entry name" value="ABC_transporter-like_CS"/>
</dbReference>
<dbReference type="GO" id="GO:0005524">
    <property type="term" value="F:ATP binding"/>
    <property type="evidence" value="ECO:0007669"/>
    <property type="project" value="UniProtKB-KW"/>
</dbReference>
<feature type="domain" description="ABC transporter" evidence="8">
    <location>
        <begin position="280"/>
        <end position="520"/>
    </location>
</feature>
<dbReference type="InterPro" id="IPR013563">
    <property type="entry name" value="Oligopep_ABC_C"/>
</dbReference>
<evidence type="ECO:0000259" key="8">
    <source>
        <dbReference type="PROSITE" id="PS50893"/>
    </source>
</evidence>
<evidence type="ECO:0000256" key="3">
    <source>
        <dbReference type="ARBA" id="ARBA00022448"/>
    </source>
</evidence>
<dbReference type="Pfam" id="PF08352">
    <property type="entry name" value="oligo_HPY"/>
    <property type="match status" value="2"/>
</dbReference>
<sequence length="533" mass="56063">MTAVLTIDDLSLEAVTPGGIRPLVSGVSLEVERGRALGIVGESGSGKSLTMLATMGLLPEGVRIAGGRIRLDGRDVTALSDRELRSTRGRVAAMIFQDPMSSLNPLRAVGAQVADAVRVHAPGLGRAGARRRAVELLASVGVRNAAERAASRPHQWSGGMRQRAMIAMAIAHDPLLLIADEPTTALDVTVQAQVMALLDEVRERTGSALALITHDLGLVGEHTDDIAVMRAGRIVERGTTSGVLSAPAEAYTQRLLAAIPSAHEAPERPARAAAASEVALAVTDLVVEYPGRRRQSVRAVDGVSLQIRAGETLAVVGESGCGKSSLLRAILGLTPAASGSISIAGQTAAPAIAGRSAAERARAQIVFQDPSSALDPRLSVAGSVAEPLRVRHAYSAARVRELLAGVGLDASFDERLPRRLSGGQRQRVGIARALALDPALVLLDEPVSALDVSIQAQVLDLLRDLQREHSLAYLFVSHDLGVVRGIADRVVVMQGGRIVEEGRTEDVFTAPQHPYTRTLLDAIPRLTARKALT</sequence>
<dbReference type="AlphaFoldDB" id="A0A9W6HHU9"/>
<evidence type="ECO:0000256" key="6">
    <source>
        <dbReference type="ARBA" id="ARBA00022840"/>
    </source>
</evidence>
<keyword evidence="3" id="KW-0813">Transport</keyword>
<evidence type="ECO:0000256" key="2">
    <source>
        <dbReference type="ARBA" id="ARBA00005417"/>
    </source>
</evidence>
<dbReference type="InterPro" id="IPR050388">
    <property type="entry name" value="ABC_Ni/Peptide_Import"/>
</dbReference>
<feature type="domain" description="ABC transporter" evidence="8">
    <location>
        <begin position="5"/>
        <end position="256"/>
    </location>
</feature>
<accession>A0A9W6HHU9</accession>